<evidence type="ECO:0000313" key="2">
    <source>
        <dbReference type="EMBL" id="GLS66430.1"/>
    </source>
</evidence>
<dbReference type="Proteomes" id="UP000321960">
    <property type="component" value="Unassembled WGS sequence"/>
</dbReference>
<evidence type="ECO:0000313" key="3">
    <source>
        <dbReference type="Proteomes" id="UP000321960"/>
    </source>
</evidence>
<sequence>MPDATPPFSHEYVETLMEILNRNGPACSGEAPDFLLMQLADLEAEALQAGACDRVLTLLGRARSAGGLACLRALRTSPRGH</sequence>
<reference evidence="2" key="4">
    <citation type="submission" date="2023-01" db="EMBL/GenBank/DDBJ databases">
        <title>Draft genome sequence of Methylobacterium oxalidis strain NBRC 107715.</title>
        <authorList>
            <person name="Sun Q."/>
            <person name="Mori K."/>
        </authorList>
    </citation>
    <scope>NUCLEOTIDE SEQUENCE</scope>
    <source>
        <strain evidence="2">NBRC 107715</strain>
    </source>
</reference>
<reference evidence="4" key="2">
    <citation type="journal article" date="2019" name="Int. J. Syst. Evol. Microbiol.">
        <title>The Global Catalogue of Microorganisms (GCM) 10K type strain sequencing project: providing services to taxonomists for standard genome sequencing and annotation.</title>
        <authorList>
            <consortium name="The Broad Institute Genomics Platform"/>
            <consortium name="The Broad Institute Genome Sequencing Center for Infectious Disease"/>
            <person name="Wu L."/>
            <person name="Ma J."/>
        </authorList>
    </citation>
    <scope>NUCLEOTIDE SEQUENCE [LARGE SCALE GENOMIC DNA]</scope>
    <source>
        <strain evidence="4">NBRC 107715</strain>
    </source>
</reference>
<organism evidence="1 3">
    <name type="scientific">Methylobacterium oxalidis</name>
    <dbReference type="NCBI Taxonomy" id="944322"/>
    <lineage>
        <taxon>Bacteria</taxon>
        <taxon>Pseudomonadati</taxon>
        <taxon>Pseudomonadota</taxon>
        <taxon>Alphaproteobacteria</taxon>
        <taxon>Hyphomicrobiales</taxon>
        <taxon>Methylobacteriaceae</taxon>
        <taxon>Methylobacterium</taxon>
    </lineage>
</organism>
<reference evidence="2" key="1">
    <citation type="journal article" date="2014" name="Int. J. Syst. Evol. Microbiol.">
        <title>Complete genome of a new Firmicutes species belonging to the dominant human colonic microbiota ('Ruminococcus bicirculans') reveals two chromosomes and a selective capacity to utilize plant glucans.</title>
        <authorList>
            <consortium name="NISC Comparative Sequencing Program"/>
            <person name="Wegmann U."/>
            <person name="Louis P."/>
            <person name="Goesmann A."/>
            <person name="Henrissat B."/>
            <person name="Duncan S.H."/>
            <person name="Flint H.J."/>
        </authorList>
    </citation>
    <scope>NUCLEOTIDE SEQUENCE</scope>
    <source>
        <strain evidence="2">NBRC 107715</strain>
    </source>
</reference>
<reference evidence="1 3" key="3">
    <citation type="submission" date="2019-07" db="EMBL/GenBank/DDBJ databases">
        <title>Whole genome shotgun sequence of Methylobacterium oxalidis NBRC 107715.</title>
        <authorList>
            <person name="Hosoyama A."/>
            <person name="Uohara A."/>
            <person name="Ohji S."/>
            <person name="Ichikawa N."/>
        </authorList>
    </citation>
    <scope>NUCLEOTIDE SEQUENCE [LARGE SCALE GENOMIC DNA]</scope>
    <source>
        <strain evidence="1 3">NBRC 107715</strain>
    </source>
</reference>
<name>A0A512JAS1_9HYPH</name>
<protein>
    <submittedName>
        <fullName evidence="1">Uncharacterized protein</fullName>
    </submittedName>
</protein>
<comment type="caution">
    <text evidence="1">The sequence shown here is derived from an EMBL/GenBank/DDBJ whole genome shotgun (WGS) entry which is preliminary data.</text>
</comment>
<dbReference type="EMBL" id="BJZU01000135">
    <property type="protein sequence ID" value="GEP07064.1"/>
    <property type="molecule type" value="Genomic_DNA"/>
</dbReference>
<dbReference type="Proteomes" id="UP001156856">
    <property type="component" value="Unassembled WGS sequence"/>
</dbReference>
<gene>
    <name evidence="2" type="ORF">GCM10007888_48130</name>
    <name evidence="1" type="ORF">MOX02_51020</name>
</gene>
<keyword evidence="4" id="KW-1185">Reference proteome</keyword>
<evidence type="ECO:0000313" key="4">
    <source>
        <dbReference type="Proteomes" id="UP001156856"/>
    </source>
</evidence>
<proteinExistence type="predicted"/>
<accession>A0A512JAS1</accession>
<dbReference type="EMBL" id="BSPK01000105">
    <property type="protein sequence ID" value="GLS66430.1"/>
    <property type="molecule type" value="Genomic_DNA"/>
</dbReference>
<evidence type="ECO:0000313" key="1">
    <source>
        <dbReference type="EMBL" id="GEP07064.1"/>
    </source>
</evidence>
<dbReference type="AlphaFoldDB" id="A0A512JAS1"/>
<dbReference type="RefSeq" id="WP_147028559.1">
    <property type="nucleotide sequence ID" value="NZ_BJZU01000135.1"/>
</dbReference>